<evidence type="ECO:0000313" key="3">
    <source>
        <dbReference type="EMBL" id="MFC7605602.1"/>
    </source>
</evidence>
<dbReference type="SUPFAM" id="SSF81901">
    <property type="entry name" value="HCP-like"/>
    <property type="match status" value="2"/>
</dbReference>
<dbReference type="PROSITE" id="PS50005">
    <property type="entry name" value="TPR"/>
    <property type="match status" value="1"/>
</dbReference>
<dbReference type="Pfam" id="PF13181">
    <property type="entry name" value="TPR_8"/>
    <property type="match status" value="1"/>
</dbReference>
<keyword evidence="1" id="KW-0802">TPR repeat</keyword>
<evidence type="ECO:0000313" key="4">
    <source>
        <dbReference type="Proteomes" id="UP001596514"/>
    </source>
</evidence>
<dbReference type="Gene3D" id="1.25.40.10">
    <property type="entry name" value="Tetratricopeptide repeat domain"/>
    <property type="match status" value="1"/>
</dbReference>
<gene>
    <name evidence="3" type="ORF">ACFQVD_36430</name>
</gene>
<dbReference type="Proteomes" id="UP001596514">
    <property type="component" value="Unassembled WGS sequence"/>
</dbReference>
<dbReference type="PANTHER" id="PTHR11102">
    <property type="entry name" value="SEL-1-LIKE PROTEIN"/>
    <property type="match status" value="1"/>
</dbReference>
<name>A0ABW2TBF7_9ACTN</name>
<protein>
    <submittedName>
        <fullName evidence="3">Tetratricopeptide repeat protein</fullName>
    </submittedName>
</protein>
<dbReference type="InterPro" id="IPR011990">
    <property type="entry name" value="TPR-like_helical_dom_sf"/>
</dbReference>
<dbReference type="SMART" id="SM00671">
    <property type="entry name" value="SEL1"/>
    <property type="match status" value="7"/>
</dbReference>
<sequence length="614" mass="66828">MVMPDPDRSWACLIGVSTYPKDDGLGDFPAVPNNLDALHEILTDPLVGGLLDDHCVVIQDPTNAQELALQVEDIAIRATDMLFVYFAGHGLIDPNFDGRLYLATSHTLQHRPHFTSLAYDDLRRAMLSSGARRKVVVLDCCFSGLAHGFMSGGVAHVAGQLDIRGTCVLTATKNNELAKAPAGAAFTAYTGNLVDVLRSGVAGGPELIDIATLHEQLQLRLRSAGLPEPRVSSSDTIGRLSLVRNASWRPVGAEDPVDLTDPNEVYRMGSRLEENGRPDEAERLYRRSVSAGNTGAMLMLGSLCADRGDWARAERWYRESAEKGNATGMIALGAWLERQGKLREADSWYREAAEFDQPIAMEGIGRLAEKRGDVNEAERWYRKSAEAGRTGAMIALGALFDRRDDEIGATSWYLRAAGTGDAVGWTCLGLMSADRGRQSEADAWYYRAAAAGEPSAMINLGSQALERDERAEAIQWFRKAAEAGSDDGMVRLGDELQRAGNVDDAARWFLRASEQGNGRGMVAMGKLYEEAGDTAAAEDCYRRSIRAGFDQGVLALAGLLVTRGEWDEIEQLCRPLAEAGRIPAMTVLGLVLERRGRSDEAKYWQDQVRAAGSA</sequence>
<dbReference type="Pfam" id="PF13432">
    <property type="entry name" value="TPR_16"/>
    <property type="match status" value="1"/>
</dbReference>
<dbReference type="NCBIfam" id="NF047832">
    <property type="entry name" value="caspase_w_EACC1"/>
    <property type="match status" value="1"/>
</dbReference>
<dbReference type="SUPFAM" id="SSF52129">
    <property type="entry name" value="Caspase-like"/>
    <property type="match status" value="1"/>
</dbReference>
<dbReference type="Gene3D" id="3.40.50.1460">
    <property type="match status" value="1"/>
</dbReference>
<keyword evidence="4" id="KW-1185">Reference proteome</keyword>
<accession>A0ABW2TBF7</accession>
<feature type="domain" description="Peptidase C14 caspase" evidence="2">
    <location>
        <begin position="9"/>
        <end position="222"/>
    </location>
</feature>
<dbReference type="Pfam" id="PF08238">
    <property type="entry name" value="Sel1"/>
    <property type="match status" value="3"/>
</dbReference>
<dbReference type="InterPro" id="IPR019734">
    <property type="entry name" value="TPR_rpt"/>
</dbReference>
<comment type="caution">
    <text evidence="3">The sequence shown here is derived from an EMBL/GenBank/DDBJ whole genome shotgun (WGS) entry which is preliminary data.</text>
</comment>
<dbReference type="InterPro" id="IPR029030">
    <property type="entry name" value="Caspase-like_dom_sf"/>
</dbReference>
<dbReference type="Pfam" id="PF00656">
    <property type="entry name" value="Peptidase_C14"/>
    <property type="match status" value="1"/>
</dbReference>
<feature type="repeat" description="TPR" evidence="1">
    <location>
        <begin position="454"/>
        <end position="487"/>
    </location>
</feature>
<dbReference type="InterPro" id="IPR006597">
    <property type="entry name" value="Sel1-like"/>
</dbReference>
<evidence type="ECO:0000259" key="2">
    <source>
        <dbReference type="Pfam" id="PF00656"/>
    </source>
</evidence>
<proteinExistence type="predicted"/>
<dbReference type="InterPro" id="IPR050767">
    <property type="entry name" value="Sel1_AlgK"/>
</dbReference>
<organism evidence="3 4">
    <name type="scientific">Streptosporangium amethystogenes subsp. fukuiense</name>
    <dbReference type="NCBI Taxonomy" id="698418"/>
    <lineage>
        <taxon>Bacteria</taxon>
        <taxon>Bacillati</taxon>
        <taxon>Actinomycetota</taxon>
        <taxon>Actinomycetes</taxon>
        <taxon>Streptosporangiales</taxon>
        <taxon>Streptosporangiaceae</taxon>
        <taxon>Streptosporangium</taxon>
    </lineage>
</organism>
<evidence type="ECO:0000256" key="1">
    <source>
        <dbReference type="PROSITE-ProRule" id="PRU00339"/>
    </source>
</evidence>
<dbReference type="RefSeq" id="WP_343965653.1">
    <property type="nucleotide sequence ID" value="NZ_BAAAGK010000034.1"/>
</dbReference>
<dbReference type="PANTHER" id="PTHR11102:SF160">
    <property type="entry name" value="ERAD-ASSOCIATED E3 UBIQUITIN-PROTEIN LIGASE COMPONENT HRD3"/>
    <property type="match status" value="1"/>
</dbReference>
<reference evidence="4" key="1">
    <citation type="journal article" date="2019" name="Int. J. Syst. Evol. Microbiol.">
        <title>The Global Catalogue of Microorganisms (GCM) 10K type strain sequencing project: providing services to taxonomists for standard genome sequencing and annotation.</title>
        <authorList>
            <consortium name="The Broad Institute Genomics Platform"/>
            <consortium name="The Broad Institute Genome Sequencing Center for Infectious Disease"/>
            <person name="Wu L."/>
            <person name="Ma J."/>
        </authorList>
    </citation>
    <scope>NUCLEOTIDE SEQUENCE [LARGE SCALE GENOMIC DNA]</scope>
    <source>
        <strain evidence="4">JCM 10083</strain>
    </source>
</reference>
<dbReference type="InterPro" id="IPR011600">
    <property type="entry name" value="Pept_C14_caspase"/>
</dbReference>
<dbReference type="EMBL" id="JBHTEE010000001">
    <property type="protein sequence ID" value="MFC7605602.1"/>
    <property type="molecule type" value="Genomic_DNA"/>
</dbReference>
<dbReference type="SMART" id="SM00028">
    <property type="entry name" value="TPR"/>
    <property type="match status" value="4"/>
</dbReference>